<evidence type="ECO:0000256" key="1">
    <source>
        <dbReference type="ARBA" id="ARBA00023239"/>
    </source>
</evidence>
<dbReference type="GO" id="GO:0005737">
    <property type="term" value="C:cytoplasm"/>
    <property type="evidence" value="ECO:0007669"/>
    <property type="project" value="TreeGrafter"/>
</dbReference>
<dbReference type="EMBL" id="CACTIH010007295">
    <property type="protein sequence ID" value="CAA3008320.1"/>
    <property type="molecule type" value="Genomic_DNA"/>
</dbReference>
<name>A0A8S0TQT6_OLEEU</name>
<comment type="caution">
    <text evidence="2">The sequence shown here is derived from an EMBL/GenBank/DDBJ whole genome shotgun (WGS) entry which is preliminary data.</text>
</comment>
<evidence type="ECO:0000313" key="2">
    <source>
        <dbReference type="EMBL" id="CAA3008320.1"/>
    </source>
</evidence>
<keyword evidence="3" id="KW-1185">Reference proteome</keyword>
<evidence type="ECO:0000313" key="3">
    <source>
        <dbReference type="Proteomes" id="UP000594638"/>
    </source>
</evidence>
<dbReference type="Pfam" id="PF04752">
    <property type="entry name" value="ChaC"/>
    <property type="match status" value="1"/>
</dbReference>
<dbReference type="PANTHER" id="PTHR12192:SF19">
    <property type="entry name" value="GAMMA-GLUTAMYLCYCLOTRANSFERASE 2-2"/>
    <property type="match status" value="1"/>
</dbReference>
<dbReference type="GO" id="GO:0006751">
    <property type="term" value="P:glutathione catabolic process"/>
    <property type="evidence" value="ECO:0007669"/>
    <property type="project" value="InterPro"/>
</dbReference>
<dbReference type="GO" id="GO:0061928">
    <property type="term" value="F:glutathione specific gamma-glutamylcyclotransferase activity"/>
    <property type="evidence" value="ECO:0007669"/>
    <property type="project" value="InterPro"/>
</dbReference>
<gene>
    <name evidence="2" type="ORF">OLEA9_A092445</name>
</gene>
<keyword evidence="1" id="KW-0456">Lyase</keyword>
<dbReference type="OrthoDB" id="1933483at2759"/>
<protein>
    <submittedName>
        <fullName evidence="2">Glutathione-specific gamma-glutamylcyclotransferase 2</fullName>
    </submittedName>
</protein>
<dbReference type="PANTHER" id="PTHR12192">
    <property type="entry name" value="CATION TRANSPORT PROTEIN CHAC-RELATED"/>
    <property type="match status" value="1"/>
</dbReference>
<dbReference type="AlphaFoldDB" id="A0A8S0TQT6"/>
<accession>A0A8S0TQT6</accession>
<dbReference type="Proteomes" id="UP000594638">
    <property type="component" value="Unassembled WGS sequence"/>
</dbReference>
<organism evidence="2 3">
    <name type="scientific">Olea europaea subsp. europaea</name>
    <dbReference type="NCBI Taxonomy" id="158383"/>
    <lineage>
        <taxon>Eukaryota</taxon>
        <taxon>Viridiplantae</taxon>
        <taxon>Streptophyta</taxon>
        <taxon>Embryophyta</taxon>
        <taxon>Tracheophyta</taxon>
        <taxon>Spermatophyta</taxon>
        <taxon>Magnoliopsida</taxon>
        <taxon>eudicotyledons</taxon>
        <taxon>Gunneridae</taxon>
        <taxon>Pentapetalae</taxon>
        <taxon>asterids</taxon>
        <taxon>lamiids</taxon>
        <taxon>Lamiales</taxon>
        <taxon>Oleaceae</taxon>
        <taxon>Oleeae</taxon>
        <taxon>Olea</taxon>
    </lineage>
</organism>
<reference evidence="2 3" key="1">
    <citation type="submission" date="2019-12" db="EMBL/GenBank/DDBJ databases">
        <authorList>
            <person name="Alioto T."/>
            <person name="Alioto T."/>
            <person name="Gomez Garrido J."/>
        </authorList>
    </citation>
    <scope>NUCLEOTIDE SEQUENCE [LARGE SCALE GENOMIC DNA]</scope>
</reference>
<dbReference type="Gramene" id="OE9A092445T1">
    <property type="protein sequence ID" value="OE9A092445C1"/>
    <property type="gene ID" value="OE9A092445"/>
</dbReference>
<proteinExistence type="predicted"/>
<sequence>MGGLRPCKLWSLADVHVGPSKFPVRRYSMDLRPHDAELEEECYLVDPASSHMLVPKIKPFAPPVSTALPVTSAADPATSTSPSTPAQNPGFEYDEKIIGYIKDYRRVFDLACIDHRGTPQHPAGTYTLEQYNGAICWGATYCVQGGTEKEKAAMEYLEQREYENDQKTWYYLGPALVEDMARQITTAFGPYGNNRDYIFLMEKALFDIGHEDDYIIDLANEVRKVLGIVGGVPKENKLSPRIPFKTHMTSPLKLGPLPVTVAMDS</sequence>
<dbReference type="InterPro" id="IPR006840">
    <property type="entry name" value="ChaC"/>
</dbReference>